<evidence type="ECO:0000313" key="2">
    <source>
        <dbReference type="Proteomes" id="UP000264310"/>
    </source>
</evidence>
<proteinExistence type="predicted"/>
<dbReference type="AlphaFoldDB" id="A0A371WYI8"/>
<gene>
    <name evidence="1" type="ORF">DYI37_17485</name>
</gene>
<dbReference type="GO" id="GO:0005975">
    <property type="term" value="P:carbohydrate metabolic process"/>
    <property type="evidence" value="ECO:0007669"/>
    <property type="project" value="InterPro"/>
</dbReference>
<organism evidence="1 2">
    <name type="scientific">Fulvimarina endophytica</name>
    <dbReference type="NCBI Taxonomy" id="2293836"/>
    <lineage>
        <taxon>Bacteria</taxon>
        <taxon>Pseudomonadati</taxon>
        <taxon>Pseudomonadota</taxon>
        <taxon>Alphaproteobacteria</taxon>
        <taxon>Hyphomicrobiales</taxon>
        <taxon>Aurantimonadaceae</taxon>
        <taxon>Fulvimarina</taxon>
    </lineage>
</organism>
<evidence type="ECO:0008006" key="3">
    <source>
        <dbReference type="Google" id="ProtNLM"/>
    </source>
</evidence>
<dbReference type="PANTHER" id="PTHR30105:SF2">
    <property type="entry name" value="DIVERGENT POLYSACCHARIDE DEACETYLASE SUPERFAMILY"/>
    <property type="match status" value="1"/>
</dbReference>
<dbReference type="SUPFAM" id="SSF88713">
    <property type="entry name" value="Glycoside hydrolase/deacetylase"/>
    <property type="match status" value="1"/>
</dbReference>
<dbReference type="InterPro" id="IPR006837">
    <property type="entry name" value="Divergent_DAC"/>
</dbReference>
<evidence type="ECO:0000313" key="1">
    <source>
        <dbReference type="EMBL" id="RFC62043.1"/>
    </source>
</evidence>
<comment type="caution">
    <text evidence="1">The sequence shown here is derived from an EMBL/GenBank/DDBJ whole genome shotgun (WGS) entry which is preliminary data.</text>
</comment>
<sequence length="386" mass="41100">MDSVFSQPLTPGTRSRNARLRPTRADWAIAFSATALAGLSLFPAWIDRADRQVAAAETENPSAALDPRQTSGISMIGGTAKRIDIEAALAARDERAAADTPYEPASFKVYELGDVRQDLQSAYRPEPDLLEESDFGLLPARSSDGRRPFDVYKAASASAPGPQIAIVVGGLGISQSGTQTAIASLPPSVTLGFAANGNSLDRWMQEGRRSGHELLLQTPMEPVGYPSVDPGENTVTREEMQSEDYSSLYASLARMTNYVGVMNYLGGALTADPQAMRPFLDELARRGLMYLDDGTSARSRTVDAAGLSLAPTGTADLVLDDVQDPAAIDGRLAELEEIARKRGRAIGVASAFEMSTAVISQWVRAAEGRGIVIVPVSALVTDPERG</sequence>
<dbReference type="PANTHER" id="PTHR30105">
    <property type="entry name" value="UNCHARACTERIZED YIBQ-RELATED"/>
    <property type="match status" value="1"/>
</dbReference>
<dbReference type="Proteomes" id="UP000264310">
    <property type="component" value="Unassembled WGS sequence"/>
</dbReference>
<dbReference type="RefSeq" id="WP_116684572.1">
    <property type="nucleotide sequence ID" value="NZ_QURL01000009.1"/>
</dbReference>
<dbReference type="InterPro" id="IPR011330">
    <property type="entry name" value="Glyco_hydro/deAcase_b/a-brl"/>
</dbReference>
<dbReference type="EMBL" id="QURL01000009">
    <property type="protein sequence ID" value="RFC62043.1"/>
    <property type="molecule type" value="Genomic_DNA"/>
</dbReference>
<dbReference type="Gene3D" id="3.20.20.370">
    <property type="entry name" value="Glycoside hydrolase/deacetylase"/>
    <property type="match status" value="1"/>
</dbReference>
<protein>
    <recommendedName>
        <fullName evidence="3">Divergent polysaccharide deacetylase family protein</fullName>
    </recommendedName>
</protein>
<reference evidence="1 2" key="1">
    <citation type="submission" date="2018-08" db="EMBL/GenBank/DDBJ databases">
        <title>Fulvimarina sp. 85, whole genome shotgun sequence.</title>
        <authorList>
            <person name="Tuo L."/>
        </authorList>
    </citation>
    <scope>NUCLEOTIDE SEQUENCE [LARGE SCALE GENOMIC DNA]</scope>
    <source>
        <strain evidence="1 2">85</strain>
    </source>
</reference>
<name>A0A371WYI8_9HYPH</name>
<dbReference type="CDD" id="cd10936">
    <property type="entry name" value="CE4_DAC2"/>
    <property type="match status" value="1"/>
</dbReference>
<dbReference type="Pfam" id="PF04748">
    <property type="entry name" value="Polysacc_deac_2"/>
    <property type="match status" value="1"/>
</dbReference>
<dbReference type="OrthoDB" id="9784811at2"/>
<accession>A0A371WYI8</accession>
<keyword evidence="2" id="KW-1185">Reference proteome</keyword>